<feature type="region of interest" description="Disordered" evidence="1">
    <location>
        <begin position="348"/>
        <end position="397"/>
    </location>
</feature>
<feature type="region of interest" description="Disordered" evidence="1">
    <location>
        <begin position="243"/>
        <end position="305"/>
    </location>
</feature>
<feature type="compositionally biased region" description="Polar residues" evidence="1">
    <location>
        <begin position="597"/>
        <end position="608"/>
    </location>
</feature>
<proteinExistence type="predicted"/>
<comment type="caution">
    <text evidence="2">The sequence shown here is derived from an EMBL/GenBank/DDBJ whole genome shotgun (WGS) entry which is preliminary data.</text>
</comment>
<gene>
    <name evidence="2" type="ORF">GSLYS_00018528001</name>
</gene>
<feature type="non-terminal residue" evidence="2">
    <location>
        <position position="1"/>
    </location>
</feature>
<feature type="region of interest" description="Disordered" evidence="1">
    <location>
        <begin position="566"/>
        <end position="608"/>
    </location>
</feature>
<name>A0AAV2IG06_LYMST</name>
<dbReference type="EMBL" id="CAXITT010000669">
    <property type="protein sequence ID" value="CAL1545045.1"/>
    <property type="molecule type" value="Genomic_DNA"/>
</dbReference>
<feature type="compositionally biased region" description="Polar residues" evidence="1">
    <location>
        <begin position="246"/>
        <end position="295"/>
    </location>
</feature>
<feature type="compositionally biased region" description="Polar residues" evidence="1">
    <location>
        <begin position="574"/>
        <end position="586"/>
    </location>
</feature>
<feature type="region of interest" description="Disordered" evidence="1">
    <location>
        <begin position="1"/>
        <end position="124"/>
    </location>
</feature>
<feature type="region of interest" description="Disordered" evidence="1">
    <location>
        <begin position="140"/>
        <end position="225"/>
    </location>
</feature>
<protein>
    <submittedName>
        <fullName evidence="2">Uncharacterized protein</fullName>
    </submittedName>
</protein>
<evidence type="ECO:0000313" key="3">
    <source>
        <dbReference type="Proteomes" id="UP001497497"/>
    </source>
</evidence>
<dbReference type="Proteomes" id="UP001497497">
    <property type="component" value="Unassembled WGS sequence"/>
</dbReference>
<evidence type="ECO:0000313" key="2">
    <source>
        <dbReference type="EMBL" id="CAL1545045.1"/>
    </source>
</evidence>
<organism evidence="2 3">
    <name type="scientific">Lymnaea stagnalis</name>
    <name type="common">Great pond snail</name>
    <name type="synonym">Helix stagnalis</name>
    <dbReference type="NCBI Taxonomy" id="6523"/>
    <lineage>
        <taxon>Eukaryota</taxon>
        <taxon>Metazoa</taxon>
        <taxon>Spiralia</taxon>
        <taxon>Lophotrochozoa</taxon>
        <taxon>Mollusca</taxon>
        <taxon>Gastropoda</taxon>
        <taxon>Heterobranchia</taxon>
        <taxon>Euthyneura</taxon>
        <taxon>Panpulmonata</taxon>
        <taxon>Hygrophila</taxon>
        <taxon>Lymnaeoidea</taxon>
        <taxon>Lymnaeidae</taxon>
        <taxon>Lymnaea</taxon>
    </lineage>
</organism>
<keyword evidence="3" id="KW-1185">Reference proteome</keyword>
<feature type="non-terminal residue" evidence="2">
    <location>
        <position position="608"/>
    </location>
</feature>
<dbReference type="AlphaFoldDB" id="A0AAV2IG06"/>
<feature type="compositionally biased region" description="Basic and acidic residues" evidence="1">
    <location>
        <begin position="369"/>
        <end position="379"/>
    </location>
</feature>
<accession>A0AAV2IG06</accession>
<feature type="compositionally biased region" description="Basic and acidic residues" evidence="1">
    <location>
        <begin position="507"/>
        <end position="516"/>
    </location>
</feature>
<reference evidence="2 3" key="1">
    <citation type="submission" date="2024-04" db="EMBL/GenBank/DDBJ databases">
        <authorList>
            <consortium name="Genoscope - CEA"/>
            <person name="William W."/>
        </authorList>
    </citation>
    <scope>NUCLEOTIDE SEQUENCE [LARGE SCALE GENOMIC DNA]</scope>
</reference>
<sequence length="608" mass="67705">SDQRVAPAQTHQQLENSKINLDNKELKSTRHQKDLTVGKSPPKQKDQTLLVSESCPKSPKKIPNDTKQANETPGVNQESGKLQTNMNNRKKCCSPKNAQLLGDYTNNDDAAKPVSERRAIQKPDSISKCLGNNYLKMESGVVSSSKNVKKSKPSIYEDSPGSCSEGRVAACNETPLPANPDTSANKKQVDLHRSRSWDQSSKKSADDDEGEIGENRRGIHSKINSEINEIVEVVLEFLTKRKEMSAQRSPDLNQETSSALMASSSPLNSAEATGDQPIQNPPTDAAQLSSTTSIEMGQVETPPPQESVQQAHKFESIRTYFESQVNRLGAFGKDTKYSGYSQHRNYLKNMKSPTSEPRLDTLDVTIESSVERKRSETSRNSKSACIQSPTSLGVTSTTTYSDNYEAQSRLQKLRALVPNEQGDKVEILQQPIPSARKSPIDKSFIKRRMRIGQILKSKFEHNIHPRNSSCDRSRSKSAVYLSGSDTSVSQASSSFTLKSNKSHHRDSRHEEINREKEKISCRCAAIHSILNDLKHHILLERVGQQMYTPTQLPNYDDLRLEEREFNESGKVGRTESSYSKASTSDGASHYSKEKNDNILTSSRPLPKP</sequence>
<evidence type="ECO:0000256" key="1">
    <source>
        <dbReference type="SAM" id="MobiDB-lite"/>
    </source>
</evidence>
<feature type="compositionally biased region" description="Basic and acidic residues" evidence="1">
    <location>
        <begin position="187"/>
        <end position="205"/>
    </location>
</feature>
<feature type="compositionally biased region" description="Polar residues" evidence="1">
    <location>
        <begin position="380"/>
        <end position="397"/>
    </location>
</feature>
<feature type="region of interest" description="Disordered" evidence="1">
    <location>
        <begin position="491"/>
        <end position="516"/>
    </location>
</feature>
<feature type="compositionally biased region" description="Polar residues" evidence="1">
    <location>
        <begin position="65"/>
        <end position="87"/>
    </location>
</feature>
<feature type="compositionally biased region" description="Polar residues" evidence="1">
    <location>
        <begin position="9"/>
        <end position="20"/>
    </location>
</feature>
<feature type="compositionally biased region" description="Basic and acidic residues" evidence="1">
    <location>
        <begin position="109"/>
        <end position="121"/>
    </location>
</feature>
<feature type="compositionally biased region" description="Basic and acidic residues" evidence="1">
    <location>
        <begin position="21"/>
        <end position="36"/>
    </location>
</feature>